<reference evidence="1" key="1">
    <citation type="journal article" date="2013" name="Genetics">
        <title>The draft genome and transcriptome of Panagrellus redivivus are shaped by the harsh demands of a free-living lifestyle.</title>
        <authorList>
            <person name="Srinivasan J."/>
            <person name="Dillman A.R."/>
            <person name="Macchietto M.G."/>
            <person name="Heikkinen L."/>
            <person name="Lakso M."/>
            <person name="Fracchia K.M."/>
            <person name="Antoshechkin I."/>
            <person name="Mortazavi A."/>
            <person name="Wong G."/>
            <person name="Sternberg P.W."/>
        </authorList>
    </citation>
    <scope>NUCLEOTIDE SEQUENCE [LARGE SCALE GENOMIC DNA]</scope>
    <source>
        <strain evidence="1">MT8872</strain>
    </source>
</reference>
<organism evidence="1 2">
    <name type="scientific">Panagrellus redivivus</name>
    <name type="common">Microworm</name>
    <dbReference type="NCBI Taxonomy" id="6233"/>
    <lineage>
        <taxon>Eukaryota</taxon>
        <taxon>Metazoa</taxon>
        <taxon>Ecdysozoa</taxon>
        <taxon>Nematoda</taxon>
        <taxon>Chromadorea</taxon>
        <taxon>Rhabditida</taxon>
        <taxon>Tylenchina</taxon>
        <taxon>Panagrolaimomorpha</taxon>
        <taxon>Panagrolaimoidea</taxon>
        <taxon>Panagrolaimidae</taxon>
        <taxon>Panagrellus</taxon>
    </lineage>
</organism>
<proteinExistence type="predicted"/>
<reference evidence="2" key="2">
    <citation type="submission" date="2020-10" db="UniProtKB">
        <authorList>
            <consortium name="WormBaseParasite"/>
        </authorList>
    </citation>
    <scope>IDENTIFICATION</scope>
</reference>
<dbReference type="PANTHER" id="PTHR31063:SF4">
    <property type="entry name" value="IBR DOMAIN-CONTAINING PROTEIN"/>
    <property type="match status" value="1"/>
</dbReference>
<evidence type="ECO:0000313" key="2">
    <source>
        <dbReference type="WBParaSite" id="Pan_g4462.t1"/>
    </source>
</evidence>
<dbReference type="AlphaFoldDB" id="A0A7E4VXI9"/>
<keyword evidence="1" id="KW-1185">Reference proteome</keyword>
<dbReference type="WBParaSite" id="Pan_g4462.t1">
    <property type="protein sequence ID" value="Pan_g4462.t1"/>
    <property type="gene ID" value="Pan_g4462"/>
</dbReference>
<dbReference type="CDD" id="cd20335">
    <property type="entry name" value="BRcat_RBR"/>
    <property type="match status" value="1"/>
</dbReference>
<accession>A0A7E4VXI9</accession>
<protein>
    <submittedName>
        <fullName evidence="2">IBR domain-containing protein</fullName>
    </submittedName>
</protein>
<dbReference type="Proteomes" id="UP000492821">
    <property type="component" value="Unassembled WGS sequence"/>
</dbReference>
<dbReference type="PANTHER" id="PTHR31063">
    <property type="entry name" value="PROTEIN CBG08668"/>
    <property type="match status" value="1"/>
</dbReference>
<sequence length="251" mass="28986">MNGTKLIECPHCRSFATIREKPQYNSVDCWNCSMCFCLGCSNRPHFPLTCEQFAIWMEKFEHQRYLELSRTDPNSVFMCQCGNILHHSNKTWKVSCRACGTKYNWKLHSKFDDERIKCTNFADEYTPNYIAAEYSDICLPVYEMRFDANFFYDLKQHLKSSSVLNSGLLISNFKLALHLIELGFAWLYLTKAQKPDEWTTLKTLLSQLQSLVDSITTAVRNGLPVVNANQKAAELKKLVGIIMNELSNVHI</sequence>
<evidence type="ECO:0000313" key="1">
    <source>
        <dbReference type="Proteomes" id="UP000492821"/>
    </source>
</evidence>
<name>A0A7E4VXI9_PANRE</name>